<dbReference type="Proteomes" id="UP000215002">
    <property type="component" value="Chromosome"/>
</dbReference>
<proteinExistence type="predicted"/>
<dbReference type="RefSeq" id="WP_094570783.1">
    <property type="nucleotide sequence ID" value="NZ_CP022743.1"/>
</dbReference>
<evidence type="ECO:0000313" key="2">
    <source>
        <dbReference type="Proteomes" id="UP000215002"/>
    </source>
</evidence>
<protein>
    <submittedName>
        <fullName evidence="1">Uncharacterized protein</fullName>
    </submittedName>
</protein>
<dbReference type="EMBL" id="CP022743">
    <property type="protein sequence ID" value="ASU34424.1"/>
    <property type="molecule type" value="Genomic_DNA"/>
</dbReference>
<dbReference type="KEGG" id="muc:MuYL_2537"/>
<accession>A0A223NXK1</accession>
<evidence type="ECO:0000313" key="1">
    <source>
        <dbReference type="EMBL" id="ASU34424.1"/>
    </source>
</evidence>
<dbReference type="AlphaFoldDB" id="A0A223NXK1"/>
<sequence>MKRTEIFEQIQAATPTEKVLLLSFLTGNNIPVTADLLDEDVPLWKNVKDIISVTKPFRINFPTGEALPLVFSNFQLLYSQTGSVPKVRCRKITGGGWLTASITNSATSATDGTYTAQAMVNDSGVYSATGIGNAGTATFIVSGGIVTSVTKVSAGSLYNVGDTFTCAALPGAVFTIASGSEFYYEDLTAQATISIGEVTDEIPDSISINVDDDGSGILADAMQIIFSN</sequence>
<reference evidence="1 2" key="1">
    <citation type="submission" date="2017-08" db="EMBL/GenBank/DDBJ databases">
        <title>Complete genome sequence of Mucilaginibacter sp. strain BJC16-A31.</title>
        <authorList>
            <consortium name="Henan University of Science and Technology"/>
            <person name="You X."/>
        </authorList>
    </citation>
    <scope>NUCLEOTIDE SEQUENCE [LARGE SCALE GENOMIC DNA]</scope>
    <source>
        <strain evidence="1 2">BJC16-A31</strain>
    </source>
</reference>
<organism evidence="1 2">
    <name type="scientific">Mucilaginibacter xinganensis</name>
    <dbReference type="NCBI Taxonomy" id="1234841"/>
    <lineage>
        <taxon>Bacteria</taxon>
        <taxon>Pseudomonadati</taxon>
        <taxon>Bacteroidota</taxon>
        <taxon>Sphingobacteriia</taxon>
        <taxon>Sphingobacteriales</taxon>
        <taxon>Sphingobacteriaceae</taxon>
        <taxon>Mucilaginibacter</taxon>
    </lineage>
</organism>
<keyword evidence="2" id="KW-1185">Reference proteome</keyword>
<gene>
    <name evidence="1" type="ORF">MuYL_2537</name>
</gene>
<name>A0A223NXK1_9SPHI</name>